<accession>W7QNE5</accession>
<sequence length="68" mass="7370">MLCTYYKGAAINTFDEDGNGEQTNQLQFAWMQFASAQGWLAAIGELVGISSRFCGGEIALYKGANMPI</sequence>
<protein>
    <submittedName>
        <fullName evidence="1">Uncharacterized protein</fullName>
    </submittedName>
</protein>
<proteinExistence type="predicted"/>
<comment type="caution">
    <text evidence="1">The sequence shown here is derived from an EMBL/GenBank/DDBJ whole genome shotgun (WGS) entry which is preliminary data.</text>
</comment>
<reference evidence="1 2" key="1">
    <citation type="journal article" date="2014" name="Genome Announc.">
        <title>Draft Genome Sequence of the Agar-Degrading Bacterium Catenovulum sp. Strain DS-2, Isolated from Intestines of Haliotis diversicolor.</title>
        <authorList>
            <person name="Shan D."/>
            <person name="Li X."/>
            <person name="Gu Z."/>
            <person name="Wei G."/>
            <person name="Gao Z."/>
            <person name="Shao Z."/>
        </authorList>
    </citation>
    <scope>NUCLEOTIDE SEQUENCE [LARGE SCALE GENOMIC DNA]</scope>
    <source>
        <strain evidence="1 2">DS-2</strain>
    </source>
</reference>
<dbReference type="EMBL" id="ARZY01000024">
    <property type="protein sequence ID" value="EWH09433.1"/>
    <property type="molecule type" value="Genomic_DNA"/>
</dbReference>
<gene>
    <name evidence="1" type="ORF">DS2_12904</name>
</gene>
<name>W7QNE5_9ALTE</name>
<dbReference type="Proteomes" id="UP000019276">
    <property type="component" value="Unassembled WGS sequence"/>
</dbReference>
<dbReference type="AlphaFoldDB" id="W7QNE5"/>
<evidence type="ECO:0000313" key="2">
    <source>
        <dbReference type="Proteomes" id="UP000019276"/>
    </source>
</evidence>
<organism evidence="1 2">
    <name type="scientific">Catenovulum agarivorans DS-2</name>
    <dbReference type="NCBI Taxonomy" id="1328313"/>
    <lineage>
        <taxon>Bacteria</taxon>
        <taxon>Pseudomonadati</taxon>
        <taxon>Pseudomonadota</taxon>
        <taxon>Gammaproteobacteria</taxon>
        <taxon>Alteromonadales</taxon>
        <taxon>Alteromonadaceae</taxon>
        <taxon>Catenovulum</taxon>
    </lineage>
</organism>
<keyword evidence="2" id="KW-1185">Reference proteome</keyword>
<evidence type="ECO:0000313" key="1">
    <source>
        <dbReference type="EMBL" id="EWH09433.1"/>
    </source>
</evidence>